<dbReference type="FunFam" id="2.60.120.10:FF:000116">
    <property type="entry name" value="Cyclic nucleotide-binding domain protein"/>
    <property type="match status" value="1"/>
</dbReference>
<evidence type="ECO:0000256" key="6">
    <source>
        <dbReference type="ARBA" id="ARBA00022741"/>
    </source>
</evidence>
<dbReference type="SUPFAM" id="SSF56281">
    <property type="entry name" value="Metallo-hydrolase/oxidoreductase"/>
    <property type="match status" value="1"/>
</dbReference>
<evidence type="ECO:0000256" key="5">
    <source>
        <dbReference type="ARBA" id="ARBA00022737"/>
    </source>
</evidence>
<keyword evidence="3" id="KW-0963">Cytoplasm</keyword>
<reference evidence="9" key="1">
    <citation type="submission" date="2022-02" db="EMBL/GenBank/DDBJ databases">
        <title>The genetically variable rfb locus in Leptospira is a mobile cassette and a molecular signature of serovar identity.</title>
        <authorList>
            <person name="Nieves C."/>
            <person name="Vincent A.T."/>
            <person name="Zarantonelli L."/>
            <person name="Picardeau M."/>
            <person name="Veyrier F.J."/>
            <person name="Buschiazzo A."/>
        </authorList>
    </citation>
    <scope>NUCLEOTIDE SEQUENCE</scope>
    <source>
        <strain evidence="9">IP1512017</strain>
    </source>
</reference>
<keyword evidence="8" id="KW-0460">Magnesium</keyword>
<dbReference type="InterPro" id="IPR018490">
    <property type="entry name" value="cNMP-bd_dom_sf"/>
</dbReference>
<keyword evidence="5" id="KW-0677">Repeat</keyword>
<dbReference type="Pfam" id="PF00027">
    <property type="entry name" value="cNMP_binding"/>
    <property type="match status" value="2"/>
</dbReference>
<dbReference type="SUPFAM" id="SSF51206">
    <property type="entry name" value="cAMP-binding domain-like"/>
    <property type="match status" value="2"/>
</dbReference>
<dbReference type="InterPro" id="IPR000595">
    <property type="entry name" value="cNMP-bd_dom"/>
</dbReference>
<dbReference type="GO" id="GO:0046872">
    <property type="term" value="F:metal ion binding"/>
    <property type="evidence" value="ECO:0007669"/>
    <property type="project" value="UniProtKB-KW"/>
</dbReference>
<dbReference type="GO" id="GO:0004862">
    <property type="term" value="F:cAMP-dependent protein kinase inhibitor activity"/>
    <property type="evidence" value="ECO:0007669"/>
    <property type="project" value="TreeGrafter"/>
</dbReference>
<comment type="subcellular location">
    <subcellularLocation>
        <location evidence="2">Cytoplasm</location>
    </subcellularLocation>
</comment>
<comment type="cofactor">
    <cofactor evidence="1">
        <name>Mg(2+)</name>
        <dbReference type="ChEBI" id="CHEBI:18420"/>
    </cofactor>
</comment>
<dbReference type="PANTHER" id="PTHR11635">
    <property type="entry name" value="CAMP-DEPENDENT PROTEIN KINASE REGULATORY CHAIN"/>
    <property type="match status" value="1"/>
</dbReference>
<name>A0A9Q8RJN9_9LEPT</name>
<evidence type="ECO:0000256" key="4">
    <source>
        <dbReference type="ARBA" id="ARBA00022723"/>
    </source>
</evidence>
<evidence type="ECO:0000256" key="3">
    <source>
        <dbReference type="ARBA" id="ARBA00022490"/>
    </source>
</evidence>
<evidence type="ECO:0000313" key="9">
    <source>
        <dbReference type="EMBL" id="UOG57990.1"/>
    </source>
</evidence>
<protein>
    <submittedName>
        <fullName evidence="9">cAMP/cGMP-dependent 3',5'-cyclic-AMP/GMP phosphodiesterase</fullName>
    </submittedName>
</protein>
<dbReference type="PROSITE" id="PS00888">
    <property type="entry name" value="CNMP_BINDING_1"/>
    <property type="match status" value="1"/>
</dbReference>
<dbReference type="PANTHER" id="PTHR11635:SF152">
    <property type="entry name" value="CAMP-DEPENDENT PROTEIN KINASE TYPE I REGULATORY SUBUNIT-RELATED"/>
    <property type="match status" value="1"/>
</dbReference>
<dbReference type="GO" id="GO:0005829">
    <property type="term" value="C:cytosol"/>
    <property type="evidence" value="ECO:0007669"/>
    <property type="project" value="TreeGrafter"/>
</dbReference>
<dbReference type="RefSeq" id="WP_004424029.1">
    <property type="nucleotide sequence ID" value="NZ_CP091928.1"/>
</dbReference>
<gene>
    <name evidence="9" type="ORF">MAL03_07765</name>
</gene>
<evidence type="ECO:0000256" key="2">
    <source>
        <dbReference type="ARBA" id="ARBA00004496"/>
    </source>
</evidence>
<evidence type="ECO:0000256" key="1">
    <source>
        <dbReference type="ARBA" id="ARBA00001946"/>
    </source>
</evidence>
<dbReference type="CDD" id="cd07738">
    <property type="entry name" value="DdPDE5-like_MBL-fold"/>
    <property type="match status" value="1"/>
</dbReference>
<dbReference type="GO" id="GO:0030552">
    <property type="term" value="F:cAMP binding"/>
    <property type="evidence" value="ECO:0007669"/>
    <property type="project" value="TreeGrafter"/>
</dbReference>
<dbReference type="GO" id="GO:0016787">
    <property type="term" value="F:hydrolase activity"/>
    <property type="evidence" value="ECO:0007669"/>
    <property type="project" value="UniProtKB-KW"/>
</dbReference>
<dbReference type="InterPro" id="IPR018488">
    <property type="entry name" value="cNMP-bd_CS"/>
</dbReference>
<keyword evidence="6" id="KW-0547">Nucleotide-binding</keyword>
<proteinExistence type="predicted"/>
<dbReference type="SMART" id="SM00100">
    <property type="entry name" value="cNMP"/>
    <property type="match status" value="2"/>
</dbReference>
<dbReference type="InterPro" id="IPR050503">
    <property type="entry name" value="cAMP-dep_PK_reg_su-like"/>
</dbReference>
<dbReference type="GO" id="GO:0005952">
    <property type="term" value="C:cAMP-dependent protein kinase complex"/>
    <property type="evidence" value="ECO:0007669"/>
    <property type="project" value="InterPro"/>
</dbReference>
<sequence>MLKETYKGYTELPRGGYLIDTSEGYLQIGSPPETIKDTMGLEKKSPLVFILPNKFFHVEKGISTAELEFPIYYNFFLRQKKTFIVCTEEQRTQLITVLKESLMGPDNISLKSEYLNGERSFGFPDMKAEMAYFRGYKGLDDVVDFKVFDAENKVHYGNVIIGKLQNGDFLIQDGERKIEVPGEVGFNIKYDIGGERPTEPFQAPLLAITCLGPSHGFDPEDNTSGFIIWLNHQGIMVDPPVNSTEWLRQSNVNPKLINHVILTHCHADHDAGTFQKILEENKITIHATETVMDSFLRKYSALTKIPKKELQELFHFQPIIIGKATMINGGEFNFHYALHSIPSVGFEFFFQDQSFIYTSDHLNEPEIHDKMYAQGILPESRWKFFKEFPWERRIIYHEAGIPPLHTRISYLASLPEEVQEKITVYHIARKDMPPGTKLKLAKFGIENTLYPEITPPKHIEAYNLLDVLTQIDIFHGFPIEKAKEFLLIVNEERYKRGDQIIRKGTPGDKFYIIASGNVKFEGLNQDETGQGPIKRYGTYEYFGEASLVLDLPRAADVYAETDVLALTIEKNKFLQFIRNSDLKNNLTRLNEIRDSNSWKALAESRHFRGLTSHQITQLELIMTLHKVNEGSILVREKEFYGDAYIIRSGKVNVYQNGNLLAELTDGDFVGEIYNISKNFVSNYTFRAETDTELYSIRQNDLIDYVKKNPGVYMRMNTVYA</sequence>
<dbReference type="AlphaFoldDB" id="A0A9Q8RJN9"/>
<dbReference type="PROSITE" id="PS50042">
    <property type="entry name" value="CNMP_BINDING_3"/>
    <property type="match status" value="2"/>
</dbReference>
<dbReference type="Pfam" id="PF23023">
    <property type="entry name" value="Anti-Pycsar_Apyc1"/>
    <property type="match status" value="1"/>
</dbReference>
<dbReference type="FunFam" id="3.60.15.10:FF:000029">
    <property type="entry name" value="Cyclic nucleotide-binding domain protein"/>
    <property type="match status" value="1"/>
</dbReference>
<dbReference type="Proteomes" id="UP000829829">
    <property type="component" value="Chromosome 1"/>
</dbReference>
<keyword evidence="4" id="KW-0479">Metal-binding</keyword>
<dbReference type="PROSITE" id="PS00889">
    <property type="entry name" value="CNMP_BINDING_2"/>
    <property type="match status" value="1"/>
</dbReference>
<dbReference type="PRINTS" id="PR00103">
    <property type="entry name" value="CAMPKINASE"/>
</dbReference>
<organism evidence="9 10">
    <name type="scientific">Leptospira noguchii</name>
    <dbReference type="NCBI Taxonomy" id="28182"/>
    <lineage>
        <taxon>Bacteria</taxon>
        <taxon>Pseudomonadati</taxon>
        <taxon>Spirochaetota</taxon>
        <taxon>Spirochaetia</taxon>
        <taxon>Leptospirales</taxon>
        <taxon>Leptospiraceae</taxon>
        <taxon>Leptospira</taxon>
    </lineage>
</organism>
<dbReference type="InterPro" id="IPR036866">
    <property type="entry name" value="RibonucZ/Hydroxyglut_hydro"/>
</dbReference>
<dbReference type="InterPro" id="IPR014710">
    <property type="entry name" value="RmlC-like_jellyroll"/>
</dbReference>
<dbReference type="EMBL" id="CP091957">
    <property type="protein sequence ID" value="UOG57990.1"/>
    <property type="molecule type" value="Genomic_DNA"/>
</dbReference>
<evidence type="ECO:0000256" key="7">
    <source>
        <dbReference type="ARBA" id="ARBA00022801"/>
    </source>
</evidence>
<dbReference type="CDD" id="cd00038">
    <property type="entry name" value="CAP_ED"/>
    <property type="match status" value="2"/>
</dbReference>
<dbReference type="GO" id="GO:0034236">
    <property type="term" value="F:protein kinase A catalytic subunit binding"/>
    <property type="evidence" value="ECO:0007669"/>
    <property type="project" value="TreeGrafter"/>
</dbReference>
<dbReference type="Gene3D" id="3.60.15.10">
    <property type="entry name" value="Ribonuclease Z/Hydroxyacylglutathione hydrolase-like"/>
    <property type="match status" value="1"/>
</dbReference>
<keyword evidence="7" id="KW-0378">Hydrolase</keyword>
<dbReference type="InterPro" id="IPR001279">
    <property type="entry name" value="Metallo-B-lactamas"/>
</dbReference>
<dbReference type="SMART" id="SM00849">
    <property type="entry name" value="Lactamase_B"/>
    <property type="match status" value="1"/>
</dbReference>
<evidence type="ECO:0000256" key="8">
    <source>
        <dbReference type="ARBA" id="ARBA00022842"/>
    </source>
</evidence>
<accession>A0A9Q8RJN9</accession>
<dbReference type="FunFam" id="2.60.120.10:FF:000115">
    <property type="entry name" value="Cyclic nucleotide-binding domain protein"/>
    <property type="match status" value="1"/>
</dbReference>
<evidence type="ECO:0000313" key="10">
    <source>
        <dbReference type="Proteomes" id="UP000829829"/>
    </source>
</evidence>
<dbReference type="Gene3D" id="2.60.120.10">
    <property type="entry name" value="Jelly Rolls"/>
    <property type="match status" value="2"/>
</dbReference>